<evidence type="ECO:0000313" key="4">
    <source>
        <dbReference type="Proteomes" id="UP001344447"/>
    </source>
</evidence>
<evidence type="ECO:0000313" key="3">
    <source>
        <dbReference type="EMBL" id="KAK5584796.1"/>
    </source>
</evidence>
<dbReference type="EMBL" id="JAVFKY010000001">
    <property type="protein sequence ID" value="KAK5584796.1"/>
    <property type="molecule type" value="Genomic_DNA"/>
</dbReference>
<gene>
    <name evidence="3" type="ORF">RB653_006413</name>
</gene>
<organism evidence="3 4">
    <name type="scientific">Dictyostelium firmibasis</name>
    <dbReference type="NCBI Taxonomy" id="79012"/>
    <lineage>
        <taxon>Eukaryota</taxon>
        <taxon>Amoebozoa</taxon>
        <taxon>Evosea</taxon>
        <taxon>Eumycetozoa</taxon>
        <taxon>Dictyostelia</taxon>
        <taxon>Dictyosteliales</taxon>
        <taxon>Dictyosteliaceae</taxon>
        <taxon>Dictyostelium</taxon>
    </lineage>
</organism>
<sequence>MPQTYISAIPSMGDDKDRVHKTTWNFKNSGFSINYILEIHKHQETVTIKMNDIVEIPSITREYVTRFTLAGDTFLVTPPTKFHTHFRLYRNGYDVINNDEFNFTKDGYFKSKVLEVISCVLVVGIPYILYKESVMNKNECIIEVLNDKVIECGLNRRPRSPTPEKEEQEQQPQEPEIHPHLLFHLQYQQQQQQLLLQQQQLQLQQQQLQQQQIQQQHQQPQQVQI</sequence>
<feature type="coiled-coil region" evidence="1">
    <location>
        <begin position="187"/>
        <end position="216"/>
    </location>
</feature>
<reference evidence="3 4" key="1">
    <citation type="submission" date="2023-11" db="EMBL/GenBank/DDBJ databases">
        <title>Dfirmibasis_genome.</title>
        <authorList>
            <person name="Edelbroek B."/>
            <person name="Kjellin J."/>
            <person name="Jerlstrom-Hultqvist J."/>
            <person name="Soderbom F."/>
        </authorList>
    </citation>
    <scope>NUCLEOTIDE SEQUENCE [LARGE SCALE GENOMIC DNA]</scope>
    <source>
        <strain evidence="3 4">TNS-C-14</strain>
    </source>
</reference>
<dbReference type="Proteomes" id="UP001344447">
    <property type="component" value="Unassembled WGS sequence"/>
</dbReference>
<keyword evidence="4" id="KW-1185">Reference proteome</keyword>
<proteinExistence type="predicted"/>
<evidence type="ECO:0000256" key="2">
    <source>
        <dbReference type="SAM" id="MobiDB-lite"/>
    </source>
</evidence>
<keyword evidence="1" id="KW-0175">Coiled coil</keyword>
<dbReference type="AlphaFoldDB" id="A0AAN7Z055"/>
<accession>A0AAN7Z055</accession>
<evidence type="ECO:0000256" key="1">
    <source>
        <dbReference type="SAM" id="Coils"/>
    </source>
</evidence>
<name>A0AAN7Z055_9MYCE</name>
<protein>
    <submittedName>
        <fullName evidence="3">Uncharacterized protein</fullName>
    </submittedName>
</protein>
<comment type="caution">
    <text evidence="3">The sequence shown here is derived from an EMBL/GenBank/DDBJ whole genome shotgun (WGS) entry which is preliminary data.</text>
</comment>
<feature type="region of interest" description="Disordered" evidence="2">
    <location>
        <begin position="154"/>
        <end position="174"/>
    </location>
</feature>